<feature type="compositionally biased region" description="Acidic residues" evidence="1">
    <location>
        <begin position="42"/>
        <end position="63"/>
    </location>
</feature>
<proteinExistence type="predicted"/>
<dbReference type="GeneID" id="17256781"/>
<evidence type="ECO:0000313" key="3">
    <source>
        <dbReference type="Proteomes" id="UP000013827"/>
    </source>
</evidence>
<feature type="compositionally biased region" description="Basic and acidic residues" evidence="1">
    <location>
        <begin position="121"/>
        <end position="130"/>
    </location>
</feature>
<dbReference type="PaxDb" id="2903-EOD10678"/>
<protein>
    <submittedName>
        <fullName evidence="2">Uncharacterized protein</fullName>
    </submittedName>
</protein>
<accession>A0A0D3IHE3</accession>
<evidence type="ECO:0000313" key="2">
    <source>
        <dbReference type="EnsemblProtists" id="EOD10678"/>
    </source>
</evidence>
<dbReference type="Proteomes" id="UP000013827">
    <property type="component" value="Unassembled WGS sequence"/>
</dbReference>
<dbReference type="RefSeq" id="XP_005763107.1">
    <property type="nucleotide sequence ID" value="XM_005763050.1"/>
</dbReference>
<keyword evidence="3" id="KW-1185">Reference proteome</keyword>
<reference evidence="2" key="2">
    <citation type="submission" date="2024-10" db="UniProtKB">
        <authorList>
            <consortium name="EnsemblProtists"/>
        </authorList>
    </citation>
    <scope>IDENTIFICATION</scope>
</reference>
<dbReference type="HOGENOM" id="CLU_1942052_0_0_1"/>
<feature type="compositionally biased region" description="Low complexity" evidence="1">
    <location>
        <begin position="77"/>
        <end position="105"/>
    </location>
</feature>
<name>A0A0D3IHE3_EMIH1</name>
<evidence type="ECO:0000256" key="1">
    <source>
        <dbReference type="SAM" id="MobiDB-lite"/>
    </source>
</evidence>
<dbReference type="KEGG" id="ehx:EMIHUDRAFT_437817"/>
<dbReference type="EnsemblProtists" id="EOD10678">
    <property type="protein sequence ID" value="EOD10678"/>
    <property type="gene ID" value="EMIHUDRAFT_437817"/>
</dbReference>
<reference evidence="3" key="1">
    <citation type="journal article" date="2013" name="Nature">
        <title>Pan genome of the phytoplankton Emiliania underpins its global distribution.</title>
        <authorList>
            <person name="Read B.A."/>
            <person name="Kegel J."/>
            <person name="Klute M.J."/>
            <person name="Kuo A."/>
            <person name="Lefebvre S.C."/>
            <person name="Maumus F."/>
            <person name="Mayer C."/>
            <person name="Miller J."/>
            <person name="Monier A."/>
            <person name="Salamov A."/>
            <person name="Young J."/>
            <person name="Aguilar M."/>
            <person name="Claverie J.M."/>
            <person name="Frickenhaus S."/>
            <person name="Gonzalez K."/>
            <person name="Herman E.K."/>
            <person name="Lin Y.C."/>
            <person name="Napier J."/>
            <person name="Ogata H."/>
            <person name="Sarno A.F."/>
            <person name="Shmutz J."/>
            <person name="Schroeder D."/>
            <person name="de Vargas C."/>
            <person name="Verret F."/>
            <person name="von Dassow P."/>
            <person name="Valentin K."/>
            <person name="Van de Peer Y."/>
            <person name="Wheeler G."/>
            <person name="Dacks J.B."/>
            <person name="Delwiche C.F."/>
            <person name="Dyhrman S.T."/>
            <person name="Glockner G."/>
            <person name="John U."/>
            <person name="Richards T."/>
            <person name="Worden A.Z."/>
            <person name="Zhang X."/>
            <person name="Grigoriev I.V."/>
            <person name="Allen A.E."/>
            <person name="Bidle K."/>
            <person name="Borodovsky M."/>
            <person name="Bowler C."/>
            <person name="Brownlee C."/>
            <person name="Cock J.M."/>
            <person name="Elias M."/>
            <person name="Gladyshev V.N."/>
            <person name="Groth M."/>
            <person name="Guda C."/>
            <person name="Hadaegh A."/>
            <person name="Iglesias-Rodriguez M.D."/>
            <person name="Jenkins J."/>
            <person name="Jones B.M."/>
            <person name="Lawson T."/>
            <person name="Leese F."/>
            <person name="Lindquist E."/>
            <person name="Lobanov A."/>
            <person name="Lomsadze A."/>
            <person name="Malik S.B."/>
            <person name="Marsh M.E."/>
            <person name="Mackinder L."/>
            <person name="Mock T."/>
            <person name="Mueller-Roeber B."/>
            <person name="Pagarete A."/>
            <person name="Parker M."/>
            <person name="Probert I."/>
            <person name="Quesneville H."/>
            <person name="Raines C."/>
            <person name="Rensing S.A."/>
            <person name="Riano-Pachon D.M."/>
            <person name="Richier S."/>
            <person name="Rokitta S."/>
            <person name="Shiraiwa Y."/>
            <person name="Soanes D.M."/>
            <person name="van der Giezen M."/>
            <person name="Wahlund T.M."/>
            <person name="Williams B."/>
            <person name="Wilson W."/>
            <person name="Wolfe G."/>
            <person name="Wurch L.L."/>
        </authorList>
    </citation>
    <scope>NUCLEOTIDE SEQUENCE</scope>
</reference>
<organism evidence="2 3">
    <name type="scientific">Emiliania huxleyi (strain CCMP1516)</name>
    <dbReference type="NCBI Taxonomy" id="280463"/>
    <lineage>
        <taxon>Eukaryota</taxon>
        <taxon>Haptista</taxon>
        <taxon>Haptophyta</taxon>
        <taxon>Prymnesiophyceae</taxon>
        <taxon>Isochrysidales</taxon>
        <taxon>Noelaerhabdaceae</taxon>
        <taxon>Emiliania</taxon>
    </lineage>
</organism>
<feature type="region of interest" description="Disordered" evidence="1">
    <location>
        <begin position="16"/>
        <end position="130"/>
    </location>
</feature>
<sequence>MPKEGEASAYEKLLLSPMVSPGRLGSCKESPFEEEARPDPVSCEDSELLSADDEGGEPSDAEEPSQAQDADADEAKQAAAMKAVVAEGPEAAEVESPAAGTAVADGAGGEAQGDAQGPAHRGLESLKDLV</sequence>
<dbReference type="AlphaFoldDB" id="A0A0D3IHE3"/>